<dbReference type="Proteomes" id="UP000319825">
    <property type="component" value="Unassembled WGS sequence"/>
</dbReference>
<evidence type="ECO:0000313" key="2">
    <source>
        <dbReference type="EMBL" id="TWH62347.1"/>
    </source>
</evidence>
<name>A0A562HUB1_MICOL</name>
<sequence>MSGPLTYDIPHGATEGMRELLHVVRVGRAEAVPELVGTLTAAERRTCLPVLKSWRATTRNNRDDGHWAIRAALLLAGAGCCTGTAAAAQWLASGDLRWASRDPSPVLEALGDRDPEWLGQLAHRLAERRTVAEEEYPLIAQLVHAAGCEPPTTDGFVLGWERSIPVRGMTVKDRLRDDPFLAVMVPRLFEVPEAGSDFQYSRADDPGWPEALAGLAEEGRLSREMLIDGCLSRLLRGGRLGLVKGFLALLTALDLTEDERAAHTLTWVRMVPDAHALAVARAQEVLAGLDEAGCLESEHLVEASRAALFRPEKKIVRAQLTMLDKAMKRGGARTDELLPAAAVAFSHAEHSLQEQALALVVRHREHATGAVLAGLAASAEQLSPDLRKRAAEVFGHAFADEGAGALAVEGDALPPVPSAERLDPAPLTSAELAEEVGVLLRGGGTPAQWERALNGLVVHAHADLAGLRAALEPVVAQLRQPASGDGGYGAAVVGGWNWLYCVVMSVMGTASEKDLTFIRYRALDHQCPHSAIRSVPLIRAAEIGARLSDSPLPFLLATPTWSTGTIEASELVARLAAYERSGTEPGHADLDQALLRLDREVPPEAVAAAAKLTSPAGRRLAARLASGGLPDPAVSRDTEPLSRRAPRPGVLVRTEAVPGHEDYPEPFRSLLGVHDPIGSPCKCGSGGECSPQALALLPQHREIIAGRMLVSFANLAEFDNVGEVAPVLLALAESGGPAGPATHLLLAYGLGARRVEEQLFAVDAMLILAARGQLDAARLGRDIAELAGLRRLKLQRIVVALRGVVRTNVYATVWAVLSAALPLLLAGEAPHGLPAVLTIAAECAERCGARGTIPEINELAARSGPSQLVKQARRIKSATEMPVKGQ</sequence>
<accession>A0A562HUB1</accession>
<evidence type="ECO:0000259" key="1">
    <source>
        <dbReference type="Pfam" id="PF25148"/>
    </source>
</evidence>
<dbReference type="AlphaFoldDB" id="A0A562HUB1"/>
<dbReference type="RefSeq" id="WP_145777941.1">
    <property type="nucleotide sequence ID" value="NZ_BAAATQ010000061.1"/>
</dbReference>
<reference evidence="2 3" key="1">
    <citation type="submission" date="2019-07" db="EMBL/GenBank/DDBJ databases">
        <title>R&amp;d 2014.</title>
        <authorList>
            <person name="Klenk H.-P."/>
        </authorList>
    </citation>
    <scope>NUCLEOTIDE SEQUENCE [LARGE SCALE GENOMIC DNA]</scope>
    <source>
        <strain evidence="2 3">DSM 43868</strain>
    </source>
</reference>
<evidence type="ECO:0000313" key="3">
    <source>
        <dbReference type="Proteomes" id="UP000319825"/>
    </source>
</evidence>
<dbReference type="Pfam" id="PF25148">
    <property type="entry name" value="DUF7824"/>
    <property type="match status" value="1"/>
</dbReference>
<organism evidence="2 3">
    <name type="scientific">Micromonospora olivasterospora</name>
    <dbReference type="NCBI Taxonomy" id="1880"/>
    <lineage>
        <taxon>Bacteria</taxon>
        <taxon>Bacillati</taxon>
        <taxon>Actinomycetota</taxon>
        <taxon>Actinomycetes</taxon>
        <taxon>Micromonosporales</taxon>
        <taxon>Micromonosporaceae</taxon>
        <taxon>Micromonospora</taxon>
    </lineage>
</organism>
<feature type="domain" description="DUF7824" evidence="1">
    <location>
        <begin position="539"/>
        <end position="618"/>
    </location>
</feature>
<gene>
    <name evidence="2" type="ORF">JD77_06398</name>
</gene>
<dbReference type="InterPro" id="IPR056726">
    <property type="entry name" value="DUF7824"/>
</dbReference>
<dbReference type="EMBL" id="VLKE01000002">
    <property type="protein sequence ID" value="TWH62347.1"/>
    <property type="molecule type" value="Genomic_DNA"/>
</dbReference>
<dbReference type="OrthoDB" id="3245799at2"/>
<proteinExistence type="predicted"/>
<protein>
    <recommendedName>
        <fullName evidence="1">DUF7824 domain-containing protein</fullName>
    </recommendedName>
</protein>
<comment type="caution">
    <text evidence="2">The sequence shown here is derived from an EMBL/GenBank/DDBJ whole genome shotgun (WGS) entry which is preliminary data.</text>
</comment>
<keyword evidence="3" id="KW-1185">Reference proteome</keyword>